<dbReference type="Gene3D" id="3.30.470.30">
    <property type="entry name" value="DNA ligase/mRNA capping enzyme"/>
    <property type="match status" value="1"/>
</dbReference>
<dbReference type="InterPro" id="IPR050191">
    <property type="entry name" value="ATP-dep_DNA_ligase"/>
</dbReference>
<accession>A0ABT3QX91</accession>
<feature type="region of interest" description="Disordered" evidence="5">
    <location>
        <begin position="1"/>
        <end position="30"/>
    </location>
</feature>
<comment type="catalytic activity">
    <reaction evidence="4">
        <text>ATP + (deoxyribonucleotide)n-3'-hydroxyl + 5'-phospho-(deoxyribonucleotide)m = (deoxyribonucleotide)n+m + AMP + diphosphate.</text>
        <dbReference type="EC" id="6.5.1.1"/>
    </reaction>
</comment>
<comment type="caution">
    <text evidence="7">The sequence shown here is derived from an EMBL/GenBank/DDBJ whole genome shotgun (WGS) entry which is preliminary data.</text>
</comment>
<dbReference type="Pfam" id="PF01068">
    <property type="entry name" value="DNA_ligase_A_M"/>
    <property type="match status" value="1"/>
</dbReference>
<proteinExistence type="inferred from homology"/>
<evidence type="ECO:0000256" key="5">
    <source>
        <dbReference type="SAM" id="MobiDB-lite"/>
    </source>
</evidence>
<dbReference type="InterPro" id="IPR012310">
    <property type="entry name" value="DNA_ligase_ATP-dep_cent"/>
</dbReference>
<organism evidence="7 8">
    <name type="scientific">Roseibium salinum</name>
    <dbReference type="NCBI Taxonomy" id="1604349"/>
    <lineage>
        <taxon>Bacteria</taxon>
        <taxon>Pseudomonadati</taxon>
        <taxon>Pseudomonadota</taxon>
        <taxon>Alphaproteobacteria</taxon>
        <taxon>Hyphomicrobiales</taxon>
        <taxon>Stappiaceae</taxon>
        <taxon>Roseibium</taxon>
    </lineage>
</organism>
<dbReference type="CDD" id="cd07906">
    <property type="entry name" value="Adenylation_DNA_ligase_LigD_LigC"/>
    <property type="match status" value="1"/>
</dbReference>
<feature type="domain" description="ATP-dependent DNA ligase family profile" evidence="6">
    <location>
        <begin position="132"/>
        <end position="254"/>
    </location>
</feature>
<evidence type="ECO:0000313" key="7">
    <source>
        <dbReference type="EMBL" id="MCX2721544.1"/>
    </source>
</evidence>
<name>A0ABT3QX91_9HYPH</name>
<evidence type="ECO:0000256" key="3">
    <source>
        <dbReference type="ARBA" id="ARBA00022598"/>
    </source>
</evidence>
<dbReference type="SUPFAM" id="SSF56091">
    <property type="entry name" value="DNA ligase/mRNA capping enzyme, catalytic domain"/>
    <property type="match status" value="1"/>
</dbReference>
<dbReference type="InterPro" id="IPR012340">
    <property type="entry name" value="NA-bd_OB-fold"/>
</dbReference>
<comment type="similarity">
    <text evidence="1">Belongs to the ATP-dependent DNA ligase family.</text>
</comment>
<evidence type="ECO:0000313" key="8">
    <source>
        <dbReference type="Proteomes" id="UP001300261"/>
    </source>
</evidence>
<dbReference type="PANTHER" id="PTHR45674:SF4">
    <property type="entry name" value="DNA LIGASE 1"/>
    <property type="match status" value="1"/>
</dbReference>
<dbReference type="Gene3D" id="2.40.50.140">
    <property type="entry name" value="Nucleic acid-binding proteins"/>
    <property type="match status" value="1"/>
</dbReference>
<dbReference type="Pfam" id="PF04679">
    <property type="entry name" value="DNA_ligase_A_C"/>
    <property type="match status" value="1"/>
</dbReference>
<dbReference type="NCBIfam" id="TIGR02779">
    <property type="entry name" value="NHEJ_ligase_lig"/>
    <property type="match status" value="1"/>
</dbReference>
<dbReference type="EMBL" id="JAPEVI010000002">
    <property type="protein sequence ID" value="MCX2721544.1"/>
    <property type="molecule type" value="Genomic_DNA"/>
</dbReference>
<dbReference type="PANTHER" id="PTHR45674">
    <property type="entry name" value="DNA LIGASE 1/3 FAMILY MEMBER"/>
    <property type="match status" value="1"/>
</dbReference>
<feature type="compositionally biased region" description="Basic and acidic residues" evidence="5">
    <location>
        <begin position="11"/>
        <end position="21"/>
    </location>
</feature>
<dbReference type="Gene3D" id="3.30.1490.70">
    <property type="match status" value="1"/>
</dbReference>
<keyword evidence="3 7" id="KW-0436">Ligase</keyword>
<gene>
    <name evidence="7" type="primary">ligD</name>
    <name evidence="7" type="ORF">ON753_03860</name>
</gene>
<keyword evidence="8" id="KW-1185">Reference proteome</keyword>
<dbReference type="InterPro" id="IPR012309">
    <property type="entry name" value="DNA_ligase_ATP-dep_C"/>
</dbReference>
<dbReference type="RefSeq" id="WP_265961239.1">
    <property type="nucleotide sequence ID" value="NZ_JAPEVI010000002.1"/>
</dbReference>
<dbReference type="SUPFAM" id="SSF50249">
    <property type="entry name" value="Nucleic acid-binding proteins"/>
    <property type="match status" value="1"/>
</dbReference>
<evidence type="ECO:0000256" key="4">
    <source>
        <dbReference type="ARBA" id="ARBA00034003"/>
    </source>
</evidence>
<dbReference type="PROSITE" id="PS50160">
    <property type="entry name" value="DNA_LIGASE_A3"/>
    <property type="match status" value="1"/>
</dbReference>
<dbReference type="Proteomes" id="UP001300261">
    <property type="component" value="Unassembled WGS sequence"/>
</dbReference>
<evidence type="ECO:0000259" key="6">
    <source>
        <dbReference type="PROSITE" id="PS50160"/>
    </source>
</evidence>
<dbReference type="InterPro" id="IPR014146">
    <property type="entry name" value="LigD_ligase_dom"/>
</dbReference>
<dbReference type="GO" id="GO:0016874">
    <property type="term" value="F:ligase activity"/>
    <property type="evidence" value="ECO:0007669"/>
    <property type="project" value="UniProtKB-KW"/>
</dbReference>
<dbReference type="EC" id="6.5.1.1" evidence="2"/>
<reference evidence="7 8" key="1">
    <citation type="journal article" date="2016" name="Int. J. Syst. Evol. Microbiol.">
        <title>Labrenzia salina sp. nov., isolated from the rhizosphere of the halophyte Arthrocnemum macrostachyum.</title>
        <authorList>
            <person name="Camacho M."/>
            <person name="Redondo-Gomez S."/>
            <person name="Rodriguez-Llorente I."/>
            <person name="Rohde M."/>
            <person name="Sproer C."/>
            <person name="Schumann P."/>
            <person name="Klenk H.P."/>
            <person name="Montero-Calasanz M.D.C."/>
        </authorList>
    </citation>
    <scope>NUCLEOTIDE SEQUENCE [LARGE SCALE GENOMIC DNA]</scope>
    <source>
        <strain evidence="7 8">DSM 29163</strain>
    </source>
</reference>
<evidence type="ECO:0000256" key="2">
    <source>
        <dbReference type="ARBA" id="ARBA00012727"/>
    </source>
</evidence>
<dbReference type="CDD" id="cd07971">
    <property type="entry name" value="OBF_DNA_ligase_LigD"/>
    <property type="match status" value="1"/>
</dbReference>
<evidence type="ECO:0000256" key="1">
    <source>
        <dbReference type="ARBA" id="ARBA00007572"/>
    </source>
</evidence>
<sequence>MASGSKKASTKAKENRAEGGRSSKAARKLPKWREPQLATLVDTAPEGGQWLSEMKYDGYRALIAIGDGTARVYTRGGKDWTDRFAQIAAAAAELPTSGTLMDGEIVAFNSNGRTDFSSLQKSLSSGGDMSCFVFDLLEEDGKDLAGEPLTERKRRLKKLLKSKNGPLLYSEHVEGDADKVLQELCSAGHEGIIAKRDDRYRSGRGKSWLKVKCSKRQELVIGGYSLSDKPARPFASLLLGAYEGDELIYRGRVGTGFDEDTMDKLAKLLERRARKTSPFAEVPANIARSVRYVTPDLVAEIEFTEFTAGGSVRHGVYKGLREDKEAKNVVLEKPRGG</sequence>
<protein>
    <recommendedName>
        <fullName evidence="2">DNA ligase (ATP)</fullName>
        <ecNumber evidence="2">6.5.1.1</ecNumber>
    </recommendedName>
</protein>